<organism evidence="6 7">
    <name type="scientific">Candidatus Andeanibacterium colombiense</name>
    <dbReference type="NCBI Taxonomy" id="3121345"/>
    <lineage>
        <taxon>Bacteria</taxon>
        <taxon>Pseudomonadati</taxon>
        <taxon>Pseudomonadota</taxon>
        <taxon>Alphaproteobacteria</taxon>
        <taxon>Sphingomonadales</taxon>
        <taxon>Sphingomonadaceae</taxon>
        <taxon>Candidatus Andeanibacterium</taxon>
    </lineage>
</organism>
<evidence type="ECO:0000313" key="7">
    <source>
        <dbReference type="Proteomes" id="UP001218362"/>
    </source>
</evidence>
<sequence>MQEATFQSSDGLKIFYRSWAAEGPPKAVIVINHGFNSHSGQYIPVAEQFSKAGFAVFALDMRGRGKSEGKRFFVNDVKEHTGDLHHMILLAKADYPELPVFLLGHSAGGVVSATYVLEHQDELAGFVCEDFAFKIPAPDFALAAIKFLGRIFPNLPILKLKMQDFTRDPEAVARLLADPLTKNETQPATTVAALARADDHLKVSFGQITLPLLILHGTADKATMYQGSQFFLDHASSADKTLKLYEGHYHDLLADIGKEQVLADILGWIDAHLK</sequence>
<dbReference type="PANTHER" id="PTHR11614">
    <property type="entry name" value="PHOSPHOLIPASE-RELATED"/>
    <property type="match status" value="1"/>
</dbReference>
<dbReference type="PRINTS" id="PR00111">
    <property type="entry name" value="ABHYDROLASE"/>
</dbReference>
<accession>A0AAJ6BNW6</accession>
<dbReference type="GO" id="GO:0047372">
    <property type="term" value="F:monoacylglycerol lipase activity"/>
    <property type="evidence" value="ECO:0007669"/>
    <property type="project" value="UniProtKB-EC"/>
</dbReference>
<dbReference type="Gene3D" id="3.40.50.1820">
    <property type="entry name" value="alpha/beta hydrolase"/>
    <property type="match status" value="1"/>
</dbReference>
<dbReference type="EMBL" id="CP119316">
    <property type="protein sequence ID" value="WEK47814.1"/>
    <property type="molecule type" value="Genomic_DNA"/>
</dbReference>
<dbReference type="InterPro" id="IPR000073">
    <property type="entry name" value="AB_hydrolase_1"/>
</dbReference>
<dbReference type="Proteomes" id="UP001218362">
    <property type="component" value="Chromosome"/>
</dbReference>
<proteinExistence type="inferred from homology"/>
<dbReference type="EC" id="3.1.1.23" evidence="3"/>
<evidence type="ECO:0000256" key="1">
    <source>
        <dbReference type="ARBA" id="ARBA00001613"/>
    </source>
</evidence>
<comment type="catalytic activity">
    <reaction evidence="1">
        <text>Hydrolyzes glycerol monoesters of long-chain fatty acids.</text>
        <dbReference type="EC" id="3.1.1.23"/>
    </reaction>
</comment>
<evidence type="ECO:0000259" key="5">
    <source>
        <dbReference type="Pfam" id="PF12146"/>
    </source>
</evidence>
<gene>
    <name evidence="6" type="ORF">P0Y56_05830</name>
</gene>
<evidence type="ECO:0000313" key="6">
    <source>
        <dbReference type="EMBL" id="WEK47814.1"/>
    </source>
</evidence>
<dbReference type="InterPro" id="IPR029058">
    <property type="entry name" value="AB_hydrolase_fold"/>
</dbReference>
<dbReference type="AlphaFoldDB" id="A0AAJ6BNW6"/>
<protein>
    <recommendedName>
        <fullName evidence="4">Monoacylglycerol lipase</fullName>
        <ecNumber evidence="3">3.1.1.23</ecNumber>
    </recommendedName>
</protein>
<reference evidence="6" key="1">
    <citation type="submission" date="2023-03" db="EMBL/GenBank/DDBJ databases">
        <title>Andean soil-derived lignocellulolytic bacterial consortium as a source of novel taxa and putative plastic-active enzymes.</title>
        <authorList>
            <person name="Diaz-Garcia L."/>
            <person name="Chuvochina M."/>
            <person name="Feuerriegel G."/>
            <person name="Bunk B."/>
            <person name="Sproer C."/>
            <person name="Streit W.R."/>
            <person name="Rodriguez L.M."/>
            <person name="Overmann J."/>
            <person name="Jimenez D.J."/>
        </authorList>
    </citation>
    <scope>NUCLEOTIDE SEQUENCE</scope>
    <source>
        <strain evidence="6">MAG 26</strain>
    </source>
</reference>
<evidence type="ECO:0000256" key="3">
    <source>
        <dbReference type="ARBA" id="ARBA00013254"/>
    </source>
</evidence>
<dbReference type="KEGG" id="acob:P0Y56_05830"/>
<comment type="similarity">
    <text evidence="2">Belongs to the AB hydrolase superfamily.</text>
</comment>
<name>A0AAJ6BNW6_9SPHN</name>
<evidence type="ECO:0000256" key="2">
    <source>
        <dbReference type="ARBA" id="ARBA00008645"/>
    </source>
</evidence>
<dbReference type="InterPro" id="IPR022742">
    <property type="entry name" value="Hydrolase_4"/>
</dbReference>
<dbReference type="InterPro" id="IPR051044">
    <property type="entry name" value="MAG_DAG_Lipase"/>
</dbReference>
<dbReference type="SUPFAM" id="SSF53474">
    <property type="entry name" value="alpha/beta-Hydrolases"/>
    <property type="match status" value="1"/>
</dbReference>
<dbReference type="Pfam" id="PF12146">
    <property type="entry name" value="Hydrolase_4"/>
    <property type="match status" value="1"/>
</dbReference>
<evidence type="ECO:0000256" key="4">
    <source>
        <dbReference type="ARBA" id="ARBA00071261"/>
    </source>
</evidence>
<dbReference type="FunFam" id="3.40.50.1820:FF:000117">
    <property type="entry name" value="Monoglyceride lipase, putative"/>
    <property type="match status" value="1"/>
</dbReference>
<feature type="domain" description="Serine aminopeptidase S33" evidence="5">
    <location>
        <begin position="24"/>
        <end position="255"/>
    </location>
</feature>